<dbReference type="AlphaFoldDB" id="A0AA37Q5A8"/>
<feature type="signal peptide" evidence="1">
    <location>
        <begin position="1"/>
        <end position="23"/>
    </location>
</feature>
<comment type="caution">
    <text evidence="3">The sequence shown here is derived from an EMBL/GenBank/DDBJ whole genome shotgun (WGS) entry which is preliminary data.</text>
</comment>
<gene>
    <name evidence="3" type="ORF">rosag_14200</name>
</gene>
<dbReference type="InterPro" id="IPR024983">
    <property type="entry name" value="CHAT_dom"/>
</dbReference>
<dbReference type="EMBL" id="BRXS01000002">
    <property type="protein sequence ID" value="GLC24907.1"/>
    <property type="molecule type" value="Genomic_DNA"/>
</dbReference>
<feature type="domain" description="CHAT" evidence="2">
    <location>
        <begin position="616"/>
        <end position="909"/>
    </location>
</feature>
<feature type="chain" id="PRO_5041436803" description="CHAT domain-containing protein" evidence="1">
    <location>
        <begin position="24"/>
        <end position="910"/>
    </location>
</feature>
<proteinExistence type="predicted"/>
<dbReference type="SUPFAM" id="SSF48452">
    <property type="entry name" value="TPR-like"/>
    <property type="match status" value="3"/>
</dbReference>
<dbReference type="InterPro" id="IPR011990">
    <property type="entry name" value="TPR-like_helical_dom_sf"/>
</dbReference>
<accession>A0AA37Q5A8</accession>
<dbReference type="Proteomes" id="UP001161325">
    <property type="component" value="Unassembled WGS sequence"/>
</dbReference>
<evidence type="ECO:0000313" key="4">
    <source>
        <dbReference type="Proteomes" id="UP001161325"/>
    </source>
</evidence>
<reference evidence="3" key="1">
    <citation type="submission" date="2022-08" db="EMBL/GenBank/DDBJ databases">
        <title>Draft genome sequencing of Roseisolibacter agri AW1220.</title>
        <authorList>
            <person name="Tobiishi Y."/>
            <person name="Tonouchi A."/>
        </authorList>
    </citation>
    <scope>NUCLEOTIDE SEQUENCE</scope>
    <source>
        <strain evidence="3">AW1220</strain>
    </source>
</reference>
<organism evidence="3 4">
    <name type="scientific">Roseisolibacter agri</name>
    <dbReference type="NCBI Taxonomy" id="2014610"/>
    <lineage>
        <taxon>Bacteria</taxon>
        <taxon>Pseudomonadati</taxon>
        <taxon>Gemmatimonadota</taxon>
        <taxon>Gemmatimonadia</taxon>
        <taxon>Gemmatimonadales</taxon>
        <taxon>Gemmatimonadaceae</taxon>
        <taxon>Roseisolibacter</taxon>
    </lineage>
</organism>
<dbReference type="PANTHER" id="PTHR10098:SF108">
    <property type="entry name" value="TETRATRICOPEPTIDE REPEAT PROTEIN 28"/>
    <property type="match status" value="1"/>
</dbReference>
<dbReference type="InterPro" id="IPR019734">
    <property type="entry name" value="TPR_rpt"/>
</dbReference>
<dbReference type="Pfam" id="PF12770">
    <property type="entry name" value="CHAT"/>
    <property type="match status" value="1"/>
</dbReference>
<dbReference type="Pfam" id="PF13424">
    <property type="entry name" value="TPR_12"/>
    <property type="match status" value="1"/>
</dbReference>
<sequence>MRWHVLVRAAVVLCLAAPLVSQAQPPSTALADSARRLDSLATAIFSQGTPERRQRGARMLAEAADLFGRSGDRRRQGATLLRLARLHDHGDTSRVHLHASLVVAREAGDRDTESQVLLELAYRQMRLGQADSALLLLQSAVQLTRTLGVEHDPTHGLAIYWLAHVSWRLGQLDSAEAYYWEAVRGARTVGDHVADGRAIGDLGNIHAHRARFDSALVYFHAARESFRAAGERAMEATWLNNIGTTHLALGRADSALWYYSTALPIAREHGHRPLEGALLSGLGDVHEQVGRKDSAAANFRRAAEIAHVVGVRGDEGQALTSLGRVQRDLGQPDSALQTLRRALDLLRAAGYRMYEADALDVLAGTHDVMARADSADAAYREGLRVARAGRYALQEETLLRHLGDHYRGVAGRSDLARAVAYFDSAAAVRSFITATAGSDSRRVSFAETGVELYDHWALAWLARAPEVGEEQSVLAALAVTERGRAQALLELMRRGVGGDSTSMARVRTLTRRDGVDAVAEGRALVAAIRTSGAPVLTYLATADTLLAWLVLPSGEVAMHRQALARDSVARLVADFRAGIGADEVATRARSILDASDAPTHATAAPTLARRGRTTRASVRALADVLLPPTIARKLPASGPLVVIPQGQVALTPFVALPSVAARGIGEPLGARHAIRYAPSIETMRATDAAPTTRTSVALVVGNPVMPSVRLPSGRTARLPALPGAAREGQWIARALGVAPLTGAAATERAVLARLGDAGVVHLATHGFAYSSDARALDSFVALAADSADTRANNGLLTVGEILDAGPRLVADLVVLSACQTALGNLKQAEGTVGLQRAFLAKGARSVLVSLWSVSDAATELLMRRFYTHWLRDADRPGKAEALRRAQRDVRATPRFAEPRYWAAFQLVGAQ</sequence>
<evidence type="ECO:0000259" key="2">
    <source>
        <dbReference type="Pfam" id="PF12770"/>
    </source>
</evidence>
<keyword evidence="1" id="KW-0732">Signal</keyword>
<keyword evidence="4" id="KW-1185">Reference proteome</keyword>
<evidence type="ECO:0000256" key="1">
    <source>
        <dbReference type="SAM" id="SignalP"/>
    </source>
</evidence>
<dbReference type="PANTHER" id="PTHR10098">
    <property type="entry name" value="RAPSYN-RELATED"/>
    <property type="match status" value="1"/>
</dbReference>
<dbReference type="Gene3D" id="1.25.40.10">
    <property type="entry name" value="Tetratricopeptide repeat domain"/>
    <property type="match status" value="2"/>
</dbReference>
<dbReference type="SMART" id="SM00028">
    <property type="entry name" value="TPR"/>
    <property type="match status" value="6"/>
</dbReference>
<evidence type="ECO:0000313" key="3">
    <source>
        <dbReference type="EMBL" id="GLC24907.1"/>
    </source>
</evidence>
<name>A0AA37Q5A8_9BACT</name>
<protein>
    <recommendedName>
        <fullName evidence="2">CHAT domain-containing protein</fullName>
    </recommendedName>
</protein>
<dbReference type="RefSeq" id="WP_284349350.1">
    <property type="nucleotide sequence ID" value="NZ_BRXS01000002.1"/>
</dbReference>